<gene>
    <name evidence="1" type="ORF">XENORESO_018562</name>
</gene>
<evidence type="ECO:0000313" key="1">
    <source>
        <dbReference type="EMBL" id="MEQ2259792.1"/>
    </source>
</evidence>
<keyword evidence="2" id="KW-1185">Reference proteome</keyword>
<protein>
    <submittedName>
        <fullName evidence="1">Uncharacterized protein</fullName>
    </submittedName>
</protein>
<dbReference type="Proteomes" id="UP001444071">
    <property type="component" value="Unassembled WGS sequence"/>
</dbReference>
<comment type="caution">
    <text evidence="1">The sequence shown here is derived from an EMBL/GenBank/DDBJ whole genome shotgun (WGS) entry which is preliminary data.</text>
</comment>
<proteinExistence type="predicted"/>
<evidence type="ECO:0000313" key="2">
    <source>
        <dbReference type="Proteomes" id="UP001444071"/>
    </source>
</evidence>
<name>A0ABV0VU63_9TELE</name>
<accession>A0ABV0VU63</accession>
<sequence>MDELLFVYPVFIHIKGELRYKPGLTFSLRPGEANCVPENSLQRRCLYEAEWSNFPSLERGQPGPHHLGQPKNKSVFHRIKGFLEVQKQDKTILVNQMGIFN</sequence>
<organism evidence="1 2">
    <name type="scientific">Xenotaenia resolanae</name>
    <dbReference type="NCBI Taxonomy" id="208358"/>
    <lineage>
        <taxon>Eukaryota</taxon>
        <taxon>Metazoa</taxon>
        <taxon>Chordata</taxon>
        <taxon>Craniata</taxon>
        <taxon>Vertebrata</taxon>
        <taxon>Euteleostomi</taxon>
        <taxon>Actinopterygii</taxon>
        <taxon>Neopterygii</taxon>
        <taxon>Teleostei</taxon>
        <taxon>Neoteleostei</taxon>
        <taxon>Acanthomorphata</taxon>
        <taxon>Ovalentaria</taxon>
        <taxon>Atherinomorphae</taxon>
        <taxon>Cyprinodontiformes</taxon>
        <taxon>Goodeidae</taxon>
        <taxon>Xenotaenia</taxon>
    </lineage>
</organism>
<dbReference type="EMBL" id="JAHRIM010006591">
    <property type="protein sequence ID" value="MEQ2259792.1"/>
    <property type="molecule type" value="Genomic_DNA"/>
</dbReference>
<reference evidence="1 2" key="1">
    <citation type="submission" date="2021-06" db="EMBL/GenBank/DDBJ databases">
        <authorList>
            <person name="Palmer J.M."/>
        </authorList>
    </citation>
    <scope>NUCLEOTIDE SEQUENCE [LARGE SCALE GENOMIC DNA]</scope>
    <source>
        <strain evidence="1 2">XR_2019</strain>
        <tissue evidence="1">Muscle</tissue>
    </source>
</reference>